<dbReference type="Pfam" id="PF01497">
    <property type="entry name" value="Peripla_BP_2"/>
    <property type="match status" value="1"/>
</dbReference>
<dbReference type="OrthoDB" id="9797736at2"/>
<evidence type="ECO:0000256" key="1">
    <source>
        <dbReference type="SAM" id="SignalP"/>
    </source>
</evidence>
<feature type="domain" description="Fe/B12 periplasmic-binding" evidence="2">
    <location>
        <begin position="34"/>
        <end position="290"/>
    </location>
</feature>
<dbReference type="Proteomes" id="UP000031518">
    <property type="component" value="Unassembled WGS sequence"/>
</dbReference>
<keyword evidence="4" id="KW-1185">Reference proteome</keyword>
<dbReference type="PANTHER" id="PTHR30535:SF4">
    <property type="entry name" value="HEMIN-BINDING PERIPLASMIC PROTEIN HMUT"/>
    <property type="match status" value="1"/>
</dbReference>
<feature type="chain" id="PRO_5002110805" evidence="1">
    <location>
        <begin position="22"/>
        <end position="290"/>
    </location>
</feature>
<feature type="signal peptide" evidence="1">
    <location>
        <begin position="1"/>
        <end position="21"/>
    </location>
</feature>
<dbReference type="AlphaFoldDB" id="A0A0B6WTD7"/>
<dbReference type="InterPro" id="IPR002491">
    <property type="entry name" value="ABC_transptr_periplasmic_BD"/>
</dbReference>
<dbReference type="SUPFAM" id="SSF53807">
    <property type="entry name" value="Helical backbone' metal receptor"/>
    <property type="match status" value="1"/>
</dbReference>
<sequence length="290" mass="30536" precursor="true">MSFRTPSNWFCCALLLLCALAACVSREIPERATRIVSIGGSVTEIVYALGAQDRLVGVDTSSLYPEEARRLPQVGYLRQLSAEGVLSLRPTLVLATNDAGPPTALAQIRSAGVPLKIIPSEHSVEGVKAKIRAVAQALGLEARGEELVQQFARDMGEARALVAQARTRPRVIAIVARGPNAINVAGTHTAIDEMIKLAGGINAVSGLEGYRSLTPEAAVAAAPDVILVTSRGLESIGGVEALLRTPGLALTPAGQHRRVVALDDLLLLGFGPRTGQAVRELCLKLHDIGR</sequence>
<dbReference type="EMBL" id="CBXV010000001">
    <property type="protein sequence ID" value="CDM64291.1"/>
    <property type="molecule type" value="Genomic_DNA"/>
</dbReference>
<proteinExistence type="predicted"/>
<dbReference type="InterPro" id="IPR050902">
    <property type="entry name" value="ABC_Transporter_SBP"/>
</dbReference>
<protein>
    <submittedName>
        <fullName evidence="3">ABC-type hemin transport system, periplasmic component</fullName>
    </submittedName>
</protein>
<keyword evidence="1" id="KW-0732">Signal</keyword>
<dbReference type="CDD" id="cd01149">
    <property type="entry name" value="HutB"/>
    <property type="match status" value="1"/>
</dbReference>
<dbReference type="RefSeq" id="WP_060635207.1">
    <property type="nucleotide sequence ID" value="NZ_CBXV010000001.1"/>
</dbReference>
<dbReference type="PROSITE" id="PS51257">
    <property type="entry name" value="PROKAR_LIPOPROTEIN"/>
    <property type="match status" value="1"/>
</dbReference>
<dbReference type="Gene3D" id="3.40.50.1980">
    <property type="entry name" value="Nitrogenase molybdenum iron protein domain"/>
    <property type="match status" value="2"/>
</dbReference>
<dbReference type="PROSITE" id="PS50983">
    <property type="entry name" value="FE_B12_PBP"/>
    <property type="match status" value="1"/>
</dbReference>
<evidence type="ECO:0000259" key="2">
    <source>
        <dbReference type="PROSITE" id="PS50983"/>
    </source>
</evidence>
<accession>A0A0B6WTD7</accession>
<organism evidence="3 4">
    <name type="scientific">Pyrinomonas methylaliphatogenes</name>
    <dbReference type="NCBI Taxonomy" id="454194"/>
    <lineage>
        <taxon>Bacteria</taxon>
        <taxon>Pseudomonadati</taxon>
        <taxon>Acidobacteriota</taxon>
        <taxon>Blastocatellia</taxon>
        <taxon>Blastocatellales</taxon>
        <taxon>Pyrinomonadaceae</taxon>
        <taxon>Pyrinomonas</taxon>
    </lineage>
</organism>
<reference evidence="3 4" key="1">
    <citation type="submission" date="2013-12" db="EMBL/GenBank/DDBJ databases">
        <authorList>
            <person name="Stott M."/>
        </authorList>
    </citation>
    <scope>NUCLEOTIDE SEQUENCE [LARGE SCALE GENOMIC DNA]</scope>
    <source>
        <strain evidence="3 4">K22</strain>
    </source>
</reference>
<evidence type="ECO:0000313" key="4">
    <source>
        <dbReference type="Proteomes" id="UP000031518"/>
    </source>
</evidence>
<name>A0A0B6WTD7_9BACT</name>
<dbReference type="PANTHER" id="PTHR30535">
    <property type="entry name" value="VITAMIN B12-BINDING PROTEIN"/>
    <property type="match status" value="1"/>
</dbReference>
<gene>
    <name evidence="3" type="ORF">PYK22_00284</name>
</gene>
<reference evidence="3 4" key="2">
    <citation type="submission" date="2015-01" db="EMBL/GenBank/DDBJ databases">
        <title>Complete genome sequence of Pyrinomonas methylaliphatogenes type strain K22T.</title>
        <authorList>
            <person name="Lee K.C.Y."/>
            <person name="Power J.F."/>
            <person name="Dunfield P.F."/>
            <person name="Morgan X.C."/>
            <person name="Huttenhower C."/>
            <person name="Stott M.B."/>
        </authorList>
    </citation>
    <scope>NUCLEOTIDE SEQUENCE [LARGE SCALE GENOMIC DNA]</scope>
    <source>
        <strain evidence="3 4">K22</strain>
    </source>
</reference>
<dbReference type="STRING" id="454194.PYK22_00284"/>
<evidence type="ECO:0000313" key="3">
    <source>
        <dbReference type="EMBL" id="CDM64291.1"/>
    </source>
</evidence>